<reference evidence="1" key="1">
    <citation type="submission" date="2023-12" db="EMBL/GenBank/DDBJ databases">
        <title>Genome assembly of Anisodus tanguticus.</title>
        <authorList>
            <person name="Wang Y.-J."/>
        </authorList>
    </citation>
    <scope>NUCLEOTIDE SEQUENCE</scope>
    <source>
        <strain evidence="1">KB-2021</strain>
        <tissue evidence="1">Leaf</tissue>
    </source>
</reference>
<proteinExistence type="predicted"/>
<dbReference type="AlphaFoldDB" id="A0AAE1VCB4"/>
<name>A0AAE1VCB4_9SOLA</name>
<accession>A0AAE1VCB4</accession>
<dbReference type="Proteomes" id="UP001291623">
    <property type="component" value="Unassembled WGS sequence"/>
</dbReference>
<evidence type="ECO:0000313" key="1">
    <source>
        <dbReference type="EMBL" id="KAK4356109.1"/>
    </source>
</evidence>
<dbReference type="EMBL" id="JAVYJV010000013">
    <property type="protein sequence ID" value="KAK4356109.1"/>
    <property type="molecule type" value="Genomic_DNA"/>
</dbReference>
<comment type="caution">
    <text evidence="1">The sequence shown here is derived from an EMBL/GenBank/DDBJ whole genome shotgun (WGS) entry which is preliminary data.</text>
</comment>
<keyword evidence="2" id="KW-1185">Reference proteome</keyword>
<organism evidence="1 2">
    <name type="scientific">Anisodus tanguticus</name>
    <dbReference type="NCBI Taxonomy" id="243964"/>
    <lineage>
        <taxon>Eukaryota</taxon>
        <taxon>Viridiplantae</taxon>
        <taxon>Streptophyta</taxon>
        <taxon>Embryophyta</taxon>
        <taxon>Tracheophyta</taxon>
        <taxon>Spermatophyta</taxon>
        <taxon>Magnoliopsida</taxon>
        <taxon>eudicotyledons</taxon>
        <taxon>Gunneridae</taxon>
        <taxon>Pentapetalae</taxon>
        <taxon>asterids</taxon>
        <taxon>lamiids</taxon>
        <taxon>Solanales</taxon>
        <taxon>Solanaceae</taxon>
        <taxon>Solanoideae</taxon>
        <taxon>Hyoscyameae</taxon>
        <taxon>Anisodus</taxon>
    </lineage>
</organism>
<sequence>MTVVTAIPWGNITFMLFDKLSQTCCNFGESEDSTDSPISTKVNALMADATDMDEKFANIEQTIEALKKYVDDKNLQIAQLMNKLEAFTHAESSHIPTCPPGFTPQNKDIEDSLAKSNF</sequence>
<evidence type="ECO:0000313" key="2">
    <source>
        <dbReference type="Proteomes" id="UP001291623"/>
    </source>
</evidence>
<gene>
    <name evidence="1" type="ORF">RND71_025080</name>
</gene>
<protein>
    <submittedName>
        <fullName evidence="1">Uncharacterized protein</fullName>
    </submittedName>
</protein>